<accession>A0A4R9GLL3</accession>
<dbReference type="PANTHER" id="PTHR43445">
    <property type="entry name" value="UDP-N-ACETYLMURAMATE--L-ALANINE LIGASE-RELATED"/>
    <property type="match status" value="1"/>
</dbReference>
<keyword evidence="3" id="KW-1185">Reference proteome</keyword>
<dbReference type="GO" id="GO:0045227">
    <property type="term" value="P:capsule polysaccharide biosynthetic process"/>
    <property type="evidence" value="ECO:0007669"/>
    <property type="project" value="InterPro"/>
</dbReference>
<dbReference type="GO" id="GO:0016020">
    <property type="term" value="C:membrane"/>
    <property type="evidence" value="ECO:0007669"/>
    <property type="project" value="InterPro"/>
</dbReference>
<dbReference type="GO" id="GO:0016881">
    <property type="term" value="F:acid-amino acid ligase activity"/>
    <property type="evidence" value="ECO:0007669"/>
    <property type="project" value="InterPro"/>
</dbReference>
<dbReference type="PANTHER" id="PTHR43445:SF1">
    <property type="entry name" value="PGA SYNTHASE CAPB"/>
    <property type="match status" value="1"/>
</dbReference>
<dbReference type="Gene3D" id="3.40.1190.10">
    <property type="entry name" value="Mur-like, catalytic domain"/>
    <property type="match status" value="1"/>
</dbReference>
<dbReference type="SUPFAM" id="SSF53623">
    <property type="entry name" value="MurD-like peptide ligases, catalytic domain"/>
    <property type="match status" value="1"/>
</dbReference>
<evidence type="ECO:0000313" key="3">
    <source>
        <dbReference type="Proteomes" id="UP000298458"/>
    </source>
</evidence>
<dbReference type="GO" id="GO:0005524">
    <property type="term" value="F:ATP binding"/>
    <property type="evidence" value="ECO:0007669"/>
    <property type="project" value="InterPro"/>
</dbReference>
<dbReference type="NCBIfam" id="TIGR04012">
    <property type="entry name" value="poly_gGlu_PgsB"/>
    <property type="match status" value="1"/>
</dbReference>
<evidence type="ECO:0000313" key="2">
    <source>
        <dbReference type="EMBL" id="TGK13983.1"/>
    </source>
</evidence>
<dbReference type="InterPro" id="IPR013221">
    <property type="entry name" value="Mur_ligase_cen"/>
</dbReference>
<sequence length="404" mass="44168">MVGIIVLTLILLCLCLYGVLEYRNHKVLLNRIPIRIHVNGTRGKSSVTRLIASGLREGGISVLAKTTGTTPRIIAPDGREFSVYRRGRANILEQSKILKMAAGKNVRAVVLECMALHPVNQWISESRLVQATHGVLTNVGEDHLDVMGPGKRGVALALGGSIPPGRKLFSAETELSDLIKKICSDRSTELISLEKKDIDSVSKEDLRGFSYLEHNENIILALKVCESIGVDRATALKGMKKAEPDPGATTAHKMDFFGKRIYFVNGFAANDPSATRKIWEKALAAFPAVERRIAIVHCRADRPDRSLQLGREVGRWSEKSPDSFLVVGEGTHIFLKGAGETGIPLSKVHIAESATQSEVFEKAVDFPERSALIVGIGNIGGLGLELLKTFKNRSERIGSDSWIY</sequence>
<dbReference type="EMBL" id="RQET01000001">
    <property type="protein sequence ID" value="TGK13983.1"/>
    <property type="molecule type" value="Genomic_DNA"/>
</dbReference>
<dbReference type="AlphaFoldDB" id="A0A4R9GLL3"/>
<dbReference type="InterPro" id="IPR050061">
    <property type="entry name" value="MurCDEF_pg_biosynth"/>
</dbReference>
<protein>
    <submittedName>
        <fullName evidence="2">Poly-gamma-glutamate synthase PgsB</fullName>
    </submittedName>
</protein>
<evidence type="ECO:0000259" key="1">
    <source>
        <dbReference type="Pfam" id="PF08245"/>
    </source>
</evidence>
<dbReference type="OrthoDB" id="2884at2"/>
<feature type="domain" description="Mur ligase central" evidence="1">
    <location>
        <begin position="38"/>
        <end position="147"/>
    </location>
</feature>
<proteinExistence type="predicted"/>
<dbReference type="PRINTS" id="PR01758">
    <property type="entry name" value="CAPSULEPROTB"/>
</dbReference>
<dbReference type="Pfam" id="PF08245">
    <property type="entry name" value="Mur_ligase_M"/>
    <property type="match status" value="1"/>
</dbReference>
<name>A0A4R9GLL3_9LEPT</name>
<reference evidence="2" key="1">
    <citation type="journal article" date="2019" name="PLoS Negl. Trop. Dis.">
        <title>Revisiting the worldwide diversity of Leptospira species in the environment.</title>
        <authorList>
            <person name="Vincent A.T."/>
            <person name="Schiettekatte O."/>
            <person name="Bourhy P."/>
            <person name="Veyrier F.J."/>
            <person name="Picardeau M."/>
        </authorList>
    </citation>
    <scope>NUCLEOTIDE SEQUENCE [LARGE SCALE GENOMIC DNA]</scope>
    <source>
        <strain evidence="2">SSW15</strain>
    </source>
</reference>
<dbReference type="InterPro" id="IPR008337">
    <property type="entry name" value="Capsule_biosynth_CapB"/>
</dbReference>
<gene>
    <name evidence="2" type="primary">pgsB</name>
    <name evidence="2" type="ORF">EHO60_01165</name>
</gene>
<comment type="caution">
    <text evidence="2">The sequence shown here is derived from an EMBL/GenBank/DDBJ whole genome shotgun (WGS) entry which is preliminary data.</text>
</comment>
<dbReference type="RefSeq" id="WP_135766324.1">
    <property type="nucleotide sequence ID" value="NZ_RQET01000001.1"/>
</dbReference>
<dbReference type="Proteomes" id="UP000298458">
    <property type="component" value="Unassembled WGS sequence"/>
</dbReference>
<dbReference type="InterPro" id="IPR036565">
    <property type="entry name" value="Mur-like_cat_sf"/>
</dbReference>
<organism evidence="2 3">
    <name type="scientific">Leptospira fletcheri</name>
    <dbReference type="NCBI Taxonomy" id="2484981"/>
    <lineage>
        <taxon>Bacteria</taxon>
        <taxon>Pseudomonadati</taxon>
        <taxon>Spirochaetota</taxon>
        <taxon>Spirochaetia</taxon>
        <taxon>Leptospirales</taxon>
        <taxon>Leptospiraceae</taxon>
        <taxon>Leptospira</taxon>
    </lineage>
</organism>